<feature type="active site" description="Proton acceptor" evidence="7">
    <location>
        <position position="204"/>
    </location>
</feature>
<feature type="binding site" evidence="8">
    <location>
        <position position="227"/>
    </location>
    <ligand>
        <name>Zn(2+)</name>
        <dbReference type="ChEBI" id="CHEBI:29105"/>
        <label>1</label>
    </ligand>
</feature>
<dbReference type="EC" id="3.4.11.-" evidence="9"/>
<keyword evidence="5 9" id="KW-0378">Hydrolase</keyword>
<evidence type="ECO:0000256" key="4">
    <source>
        <dbReference type="ARBA" id="ARBA00022723"/>
    </source>
</evidence>
<evidence type="ECO:0000313" key="9">
    <source>
        <dbReference type="EMBL" id="VTQ82185.1"/>
    </source>
</evidence>
<sequence>MQEKELLKELCTAHGPSGREHWIYPIIKNAFDPLCNEVRQGNLNNVYGVKKGNGKASIMLMAHADEVFMLVDKICDNGFLKFTTLGIDPKTLVSQEVLIHGSGKIDGIIGIKPPHLMNEEDRNGAIKAENLLIDTGKSKEELEKLVNIGDFITLKRDFYELLNNNMVCKATDDRASIVAMYSCAKELQNTNHDLDVYFVCSCQEEVGHRGARMATYDLNPTLGIAIDVTFDSGKMGIPEKENYLGKGPVVCIGSNIHPKFRKKLTDIAEEYGIPYQVEVEPGNTGTDAWDIQNIRSGVPTLLISIPQKYMHTTVEMVNMHDIKNTGRIIAKFIEKINDEELEDLLCF</sequence>
<dbReference type="Gene3D" id="3.40.630.10">
    <property type="entry name" value="Zn peptidases"/>
    <property type="match status" value="1"/>
</dbReference>
<dbReference type="Proteomes" id="UP000308489">
    <property type="component" value="Chromosome 1"/>
</dbReference>
<feature type="binding site" evidence="8">
    <location>
        <position position="205"/>
    </location>
    <ligand>
        <name>Zn(2+)</name>
        <dbReference type="ChEBI" id="CHEBI:29105"/>
        <label>2</label>
    </ligand>
</feature>
<protein>
    <submittedName>
        <fullName evidence="9">Aminopeptidase</fullName>
        <ecNumber evidence="9">3.4.11.-</ecNumber>
    </submittedName>
</protein>
<dbReference type="Gene3D" id="2.40.30.40">
    <property type="entry name" value="Peptidase M42, domain 2"/>
    <property type="match status" value="1"/>
</dbReference>
<gene>
    <name evidence="9" type="primary">ysdC_1</name>
    <name evidence="9" type="ORF">NCTC503_00133</name>
</gene>
<feature type="binding site" evidence="8">
    <location>
        <position position="311"/>
    </location>
    <ligand>
        <name>Zn(2+)</name>
        <dbReference type="ChEBI" id="CHEBI:29105"/>
        <label>2</label>
    </ligand>
</feature>
<dbReference type="PANTHER" id="PTHR32481">
    <property type="entry name" value="AMINOPEPTIDASE"/>
    <property type="match status" value="1"/>
</dbReference>
<dbReference type="CDD" id="cd05656">
    <property type="entry name" value="M42_Frv"/>
    <property type="match status" value="1"/>
</dbReference>
<evidence type="ECO:0000256" key="8">
    <source>
        <dbReference type="PIRSR" id="PIRSR001123-2"/>
    </source>
</evidence>
<dbReference type="InterPro" id="IPR023367">
    <property type="entry name" value="Peptidase_M42_dom2"/>
</dbReference>
<dbReference type="GO" id="GO:0006508">
    <property type="term" value="P:proteolysis"/>
    <property type="evidence" value="ECO:0007669"/>
    <property type="project" value="UniProtKB-KW"/>
</dbReference>
<evidence type="ECO:0000256" key="3">
    <source>
        <dbReference type="ARBA" id="ARBA00022670"/>
    </source>
</evidence>
<evidence type="ECO:0000256" key="7">
    <source>
        <dbReference type="PIRSR" id="PIRSR001123-1"/>
    </source>
</evidence>
<feature type="binding site" evidence="8">
    <location>
        <position position="63"/>
    </location>
    <ligand>
        <name>Zn(2+)</name>
        <dbReference type="ChEBI" id="CHEBI:29105"/>
        <label>1</label>
    </ligand>
</feature>
<keyword evidence="3" id="KW-0645">Protease</keyword>
<dbReference type="SUPFAM" id="SSF101821">
    <property type="entry name" value="Aminopeptidase/glucanase lid domain"/>
    <property type="match status" value="1"/>
</dbReference>
<comment type="cofactor">
    <cofactor evidence="8">
        <name>a divalent metal cation</name>
        <dbReference type="ChEBI" id="CHEBI:60240"/>
    </cofactor>
    <text evidence="8">Binds 2 divalent metal cations per subunit.</text>
</comment>
<evidence type="ECO:0000256" key="5">
    <source>
        <dbReference type="ARBA" id="ARBA00022801"/>
    </source>
</evidence>
<dbReference type="InterPro" id="IPR008007">
    <property type="entry name" value="Peptidase_M42"/>
</dbReference>
<accession>A0A4U9QUD8</accession>
<proteinExistence type="inferred from homology"/>
<dbReference type="PIRSF" id="PIRSF001123">
    <property type="entry name" value="PepA_GA"/>
    <property type="match status" value="1"/>
</dbReference>
<dbReference type="PANTHER" id="PTHR32481:SF0">
    <property type="entry name" value="AMINOPEPTIDASE YPDE-RELATED"/>
    <property type="match status" value="1"/>
</dbReference>
<reference evidence="9 10" key="1">
    <citation type="submission" date="2019-05" db="EMBL/GenBank/DDBJ databases">
        <authorList>
            <consortium name="Pathogen Informatics"/>
        </authorList>
    </citation>
    <scope>NUCLEOTIDE SEQUENCE [LARGE SCALE GENOMIC DNA]</scope>
    <source>
        <strain evidence="9 10">NCTC503</strain>
    </source>
</reference>
<evidence type="ECO:0000256" key="6">
    <source>
        <dbReference type="PIRNR" id="PIRNR001123"/>
    </source>
</evidence>
<dbReference type="KEGG" id="hhw:NCTC503_00133"/>
<dbReference type="OrthoDB" id="9772053at2"/>
<dbReference type="GO" id="GO:0046872">
    <property type="term" value="F:metal ion binding"/>
    <property type="evidence" value="ECO:0007669"/>
    <property type="project" value="UniProtKB-UniRule"/>
</dbReference>
<dbReference type="GO" id="GO:0004177">
    <property type="term" value="F:aminopeptidase activity"/>
    <property type="evidence" value="ECO:0007669"/>
    <property type="project" value="UniProtKB-UniRule"/>
</dbReference>
<name>A0A4U9QUD8_HATHI</name>
<keyword evidence="2 9" id="KW-0031">Aminopeptidase</keyword>
<organism evidence="9 10">
    <name type="scientific">Hathewaya histolytica</name>
    <name type="common">Clostridium histolyticum</name>
    <dbReference type="NCBI Taxonomy" id="1498"/>
    <lineage>
        <taxon>Bacteria</taxon>
        <taxon>Bacillati</taxon>
        <taxon>Bacillota</taxon>
        <taxon>Clostridia</taxon>
        <taxon>Eubacteriales</taxon>
        <taxon>Clostridiaceae</taxon>
        <taxon>Hathewaya</taxon>
    </lineage>
</organism>
<dbReference type="EMBL" id="LR590481">
    <property type="protein sequence ID" value="VTQ82185.1"/>
    <property type="molecule type" value="Genomic_DNA"/>
</dbReference>
<dbReference type="RefSeq" id="WP_138208977.1">
    <property type="nucleotide sequence ID" value="NZ_CBCRUQ010000011.1"/>
</dbReference>
<keyword evidence="10" id="KW-1185">Reference proteome</keyword>
<evidence type="ECO:0000256" key="2">
    <source>
        <dbReference type="ARBA" id="ARBA00022438"/>
    </source>
</evidence>
<dbReference type="AlphaFoldDB" id="A0A4U9QUD8"/>
<feature type="binding site" evidence="8">
    <location>
        <position position="172"/>
    </location>
    <ligand>
        <name>Zn(2+)</name>
        <dbReference type="ChEBI" id="CHEBI:29105"/>
        <label>1</label>
    </ligand>
</feature>
<evidence type="ECO:0000313" key="10">
    <source>
        <dbReference type="Proteomes" id="UP000308489"/>
    </source>
</evidence>
<dbReference type="Pfam" id="PF05343">
    <property type="entry name" value="Peptidase_M42"/>
    <property type="match status" value="1"/>
</dbReference>
<keyword evidence="4 8" id="KW-0479">Metal-binding</keyword>
<evidence type="ECO:0000256" key="1">
    <source>
        <dbReference type="ARBA" id="ARBA00006272"/>
    </source>
</evidence>
<feature type="binding site" evidence="8">
    <location>
        <position position="172"/>
    </location>
    <ligand>
        <name>Zn(2+)</name>
        <dbReference type="ChEBI" id="CHEBI:29105"/>
        <label>2</label>
    </ligand>
</feature>
<comment type="similarity">
    <text evidence="1 6">Belongs to the peptidase M42 family.</text>
</comment>
<dbReference type="InterPro" id="IPR051464">
    <property type="entry name" value="Peptidase_M42_aminopept"/>
</dbReference>
<dbReference type="SUPFAM" id="SSF53187">
    <property type="entry name" value="Zn-dependent exopeptidases"/>
    <property type="match status" value="1"/>
</dbReference>